<evidence type="ECO:0000256" key="1">
    <source>
        <dbReference type="SAM" id="Phobius"/>
    </source>
</evidence>
<gene>
    <name evidence="3" type="ORF">P2L57_13845</name>
</gene>
<feature type="transmembrane region" description="Helical" evidence="1">
    <location>
        <begin position="31"/>
        <end position="52"/>
    </location>
</feature>
<protein>
    <submittedName>
        <fullName evidence="3">Peptidoglycan-binding domain-containing protein</fullName>
    </submittedName>
</protein>
<organism evidence="3 4">
    <name type="scientific">Streptantibioticus ferralitis</name>
    <dbReference type="NCBI Taxonomy" id="236510"/>
    <lineage>
        <taxon>Bacteria</taxon>
        <taxon>Bacillati</taxon>
        <taxon>Actinomycetota</taxon>
        <taxon>Actinomycetes</taxon>
        <taxon>Kitasatosporales</taxon>
        <taxon>Streptomycetaceae</taxon>
        <taxon>Streptantibioticus</taxon>
    </lineage>
</organism>
<dbReference type="SUPFAM" id="SSF47090">
    <property type="entry name" value="PGBD-like"/>
    <property type="match status" value="1"/>
</dbReference>
<comment type="caution">
    <text evidence="3">The sequence shown here is derived from an EMBL/GenBank/DDBJ whole genome shotgun (WGS) entry which is preliminary data.</text>
</comment>
<accession>A0ABT5YYT9</accession>
<keyword evidence="1" id="KW-0472">Membrane</keyword>
<keyword evidence="1" id="KW-1133">Transmembrane helix</keyword>
<evidence type="ECO:0000259" key="2">
    <source>
        <dbReference type="Pfam" id="PF01471"/>
    </source>
</evidence>
<keyword evidence="4" id="KW-1185">Reference proteome</keyword>
<evidence type="ECO:0000313" key="3">
    <source>
        <dbReference type="EMBL" id="MDF2256766.1"/>
    </source>
</evidence>
<name>A0ABT5YYT9_9ACTN</name>
<dbReference type="RefSeq" id="WP_275813565.1">
    <property type="nucleotide sequence ID" value="NZ_BAAANM010000001.1"/>
</dbReference>
<sequence>MTAAIGARRAMLTENQHEGAVAVNRRSSLRAMVATVAMVAGTVIVGTGPALAQGRPVATRLAPMSNFGCGYYYGNELTVQGNTGARVLQVQCLLSKWDLMDSSQIDGVFGPQTRNAVKDFQETVGLPQDGRVDIKTWARLRCKGGC</sequence>
<dbReference type="Gene3D" id="1.10.101.10">
    <property type="entry name" value="PGBD-like superfamily/PGBD"/>
    <property type="match status" value="1"/>
</dbReference>
<reference evidence="3 4" key="1">
    <citation type="submission" date="2023-03" db="EMBL/GenBank/DDBJ databases">
        <title>Draft genome sequence of type strain Streptomyces ferralitis JCM 14344.</title>
        <authorList>
            <person name="Klaysubun C."/>
            <person name="Duangmal K."/>
        </authorList>
    </citation>
    <scope>NUCLEOTIDE SEQUENCE [LARGE SCALE GENOMIC DNA]</scope>
    <source>
        <strain evidence="3 4">JCM 14344</strain>
    </source>
</reference>
<dbReference type="Proteomes" id="UP001220022">
    <property type="component" value="Unassembled WGS sequence"/>
</dbReference>
<dbReference type="EMBL" id="JARHTQ010000007">
    <property type="protein sequence ID" value="MDF2256766.1"/>
    <property type="molecule type" value="Genomic_DNA"/>
</dbReference>
<proteinExistence type="predicted"/>
<dbReference type="InterPro" id="IPR036365">
    <property type="entry name" value="PGBD-like_sf"/>
</dbReference>
<dbReference type="InterPro" id="IPR036366">
    <property type="entry name" value="PGBDSf"/>
</dbReference>
<dbReference type="Pfam" id="PF01471">
    <property type="entry name" value="PG_binding_1"/>
    <property type="match status" value="1"/>
</dbReference>
<keyword evidence="1" id="KW-0812">Transmembrane</keyword>
<dbReference type="InterPro" id="IPR002477">
    <property type="entry name" value="Peptidoglycan-bd-like"/>
</dbReference>
<feature type="domain" description="Peptidoglycan binding-like" evidence="2">
    <location>
        <begin position="83"/>
        <end position="140"/>
    </location>
</feature>
<evidence type="ECO:0000313" key="4">
    <source>
        <dbReference type="Proteomes" id="UP001220022"/>
    </source>
</evidence>